<feature type="compositionally biased region" description="Low complexity" evidence="1">
    <location>
        <begin position="49"/>
        <end position="73"/>
    </location>
</feature>
<name>A0A077WCD3_9FUNG</name>
<sequence>MSNILPYNFASQPPPTPTTHDSMTHSTSSSHRFTSSTHVSAITPPPPVTLSSHASSSSLDSTTTTTTTTTPLSALTVAEWAGVKQDTNHCSQMIPDTQIEEPSDWRDVHRNIKRMDQLYDATFYSWLKSEDNNSQ</sequence>
<feature type="compositionally biased region" description="Polar residues" evidence="1">
    <location>
        <begin position="1"/>
        <end position="11"/>
    </location>
</feature>
<feature type="compositionally biased region" description="Low complexity" evidence="1">
    <location>
        <begin position="18"/>
        <end position="38"/>
    </location>
</feature>
<dbReference type="AlphaFoldDB" id="A0A077WCD3"/>
<organism evidence="2">
    <name type="scientific">Lichtheimia ramosa</name>
    <dbReference type="NCBI Taxonomy" id="688394"/>
    <lineage>
        <taxon>Eukaryota</taxon>
        <taxon>Fungi</taxon>
        <taxon>Fungi incertae sedis</taxon>
        <taxon>Mucoromycota</taxon>
        <taxon>Mucoromycotina</taxon>
        <taxon>Mucoromycetes</taxon>
        <taxon>Mucorales</taxon>
        <taxon>Lichtheimiaceae</taxon>
        <taxon>Lichtheimia</taxon>
    </lineage>
</organism>
<feature type="region of interest" description="Disordered" evidence="1">
    <location>
        <begin position="1"/>
        <end position="73"/>
    </location>
</feature>
<dbReference type="EMBL" id="LK023315">
    <property type="protein sequence ID" value="CDS05070.1"/>
    <property type="molecule type" value="Genomic_DNA"/>
</dbReference>
<dbReference type="OrthoDB" id="2158148at2759"/>
<protein>
    <submittedName>
        <fullName evidence="2">Uncharacterized protein</fullName>
    </submittedName>
</protein>
<evidence type="ECO:0000313" key="2">
    <source>
        <dbReference type="EMBL" id="CDS05070.1"/>
    </source>
</evidence>
<reference evidence="2" key="1">
    <citation type="journal article" date="2014" name="Genome Announc.">
        <title>De novo whole-genome sequence and genome annotation of Lichtheimia ramosa.</title>
        <authorList>
            <person name="Linde J."/>
            <person name="Schwartze V."/>
            <person name="Binder U."/>
            <person name="Lass-Florl C."/>
            <person name="Voigt K."/>
            <person name="Horn F."/>
        </authorList>
    </citation>
    <scope>NUCLEOTIDE SEQUENCE</scope>
    <source>
        <strain evidence="2">JMRC FSU:6197</strain>
    </source>
</reference>
<gene>
    <name evidence="2" type="ORF">LRAMOSA07599</name>
</gene>
<accession>A0A077WCD3</accession>
<proteinExistence type="predicted"/>
<evidence type="ECO:0000256" key="1">
    <source>
        <dbReference type="SAM" id="MobiDB-lite"/>
    </source>
</evidence>